<accession>A0A7C4ZHC8</accession>
<dbReference type="Gene3D" id="1.25.40.10">
    <property type="entry name" value="Tetratricopeptide repeat domain"/>
    <property type="match status" value="2"/>
</dbReference>
<dbReference type="SUPFAM" id="SSF48452">
    <property type="entry name" value="TPR-like"/>
    <property type="match status" value="1"/>
</dbReference>
<dbReference type="EMBL" id="DRPZ01000230">
    <property type="protein sequence ID" value="HGY10178.1"/>
    <property type="molecule type" value="Genomic_DNA"/>
</dbReference>
<proteinExistence type="predicted"/>
<dbReference type="InterPro" id="IPR011990">
    <property type="entry name" value="TPR-like_helical_dom_sf"/>
</dbReference>
<name>A0A7C4ZHC8_9DEIN</name>
<protein>
    <recommendedName>
        <fullName evidence="2">Tetratricopeptide repeat protein</fullName>
    </recommendedName>
</protein>
<dbReference type="Proteomes" id="UP000885759">
    <property type="component" value="Unassembled WGS sequence"/>
</dbReference>
<evidence type="ECO:0008006" key="2">
    <source>
        <dbReference type="Google" id="ProtNLM"/>
    </source>
</evidence>
<dbReference type="AlphaFoldDB" id="A0A7C4ZHC8"/>
<reference evidence="1" key="1">
    <citation type="journal article" date="2020" name="mSystems">
        <title>Genome- and Community-Level Interaction Insights into Carbon Utilization and Element Cycling Functions of Hydrothermarchaeota in Hydrothermal Sediment.</title>
        <authorList>
            <person name="Zhou Z."/>
            <person name="Liu Y."/>
            <person name="Xu W."/>
            <person name="Pan J."/>
            <person name="Luo Z.H."/>
            <person name="Li M."/>
        </authorList>
    </citation>
    <scope>NUCLEOTIDE SEQUENCE [LARGE SCALE GENOMIC DNA]</scope>
    <source>
        <strain evidence="1">HyVt-570</strain>
    </source>
</reference>
<organism evidence="1">
    <name type="scientific">Oceanithermus profundus</name>
    <dbReference type="NCBI Taxonomy" id="187137"/>
    <lineage>
        <taxon>Bacteria</taxon>
        <taxon>Thermotogati</taxon>
        <taxon>Deinococcota</taxon>
        <taxon>Deinococci</taxon>
        <taxon>Thermales</taxon>
        <taxon>Thermaceae</taxon>
        <taxon>Oceanithermus</taxon>
    </lineage>
</organism>
<evidence type="ECO:0000313" key="1">
    <source>
        <dbReference type="EMBL" id="HGY10178.1"/>
    </source>
</evidence>
<comment type="caution">
    <text evidence="1">The sequence shown here is derived from an EMBL/GenBank/DDBJ whole genome shotgun (WGS) entry which is preliminary data.</text>
</comment>
<sequence length="234" mass="25579">MRPVGVLWGLVLWLTLTAAATADFTYARQLIQRGEYALAAVTLKKQLQEDPLEARALLAEVHLYEGDVNAASRYLESARQLGLSEKRYYALKGRIALLQGEWDAAWAALRSAVALSGSGADALFWGTVGLAQGNLERAQLGYEKAARSGLSAQAGFLQGLALLSERPQQALALLRAAQTELTAEDPLKPQVIYWQARALERLGNAKEARSTLRFLLRSYPGYTPAREALNRLGP</sequence>
<gene>
    <name evidence="1" type="ORF">ENK37_09045</name>
</gene>